<keyword evidence="2" id="KW-0560">Oxidoreductase</keyword>
<dbReference type="AlphaFoldDB" id="A0A917KW03"/>
<evidence type="ECO:0000313" key="3">
    <source>
        <dbReference type="EMBL" id="GGJ32615.1"/>
    </source>
</evidence>
<name>A0A917KW03_9ACTN</name>
<proteinExistence type="inferred from homology"/>
<organism evidence="3 4">
    <name type="scientific">Streptomyces brasiliensis</name>
    <dbReference type="NCBI Taxonomy" id="1954"/>
    <lineage>
        <taxon>Bacteria</taxon>
        <taxon>Bacillati</taxon>
        <taxon>Actinomycetota</taxon>
        <taxon>Actinomycetes</taxon>
        <taxon>Kitasatosporales</taxon>
        <taxon>Streptomycetaceae</taxon>
        <taxon>Streptomyces</taxon>
    </lineage>
</organism>
<comment type="similarity">
    <text evidence="1">Belongs to the short-chain dehydrogenases/reductases (SDR) family.</text>
</comment>
<keyword evidence="4" id="KW-1185">Reference proteome</keyword>
<dbReference type="InterPro" id="IPR051122">
    <property type="entry name" value="SDR_DHRS6-like"/>
</dbReference>
<reference evidence="3" key="1">
    <citation type="journal article" date="2014" name="Int. J. Syst. Evol. Microbiol.">
        <title>Complete genome sequence of Corynebacterium casei LMG S-19264T (=DSM 44701T), isolated from a smear-ripened cheese.</title>
        <authorList>
            <consortium name="US DOE Joint Genome Institute (JGI-PGF)"/>
            <person name="Walter F."/>
            <person name="Albersmeier A."/>
            <person name="Kalinowski J."/>
            <person name="Ruckert C."/>
        </authorList>
    </citation>
    <scope>NUCLEOTIDE SEQUENCE</scope>
    <source>
        <strain evidence="3">JCM 3086</strain>
    </source>
</reference>
<dbReference type="SUPFAM" id="SSF51735">
    <property type="entry name" value="NAD(P)-binding Rossmann-fold domains"/>
    <property type="match status" value="1"/>
</dbReference>
<dbReference type="PANTHER" id="PTHR43477:SF1">
    <property type="entry name" value="DIHYDROANTICAPSIN 7-DEHYDROGENASE"/>
    <property type="match status" value="1"/>
</dbReference>
<dbReference type="GO" id="GO:0016491">
    <property type="term" value="F:oxidoreductase activity"/>
    <property type="evidence" value="ECO:0007669"/>
    <property type="project" value="UniProtKB-KW"/>
</dbReference>
<dbReference type="InterPro" id="IPR036291">
    <property type="entry name" value="NAD(P)-bd_dom_sf"/>
</dbReference>
<dbReference type="PRINTS" id="PR00081">
    <property type="entry name" value="GDHRDH"/>
</dbReference>
<evidence type="ECO:0000313" key="4">
    <source>
        <dbReference type="Proteomes" id="UP000657574"/>
    </source>
</evidence>
<accession>A0A917KW03</accession>
<dbReference type="InterPro" id="IPR002347">
    <property type="entry name" value="SDR_fam"/>
</dbReference>
<dbReference type="RefSeq" id="WP_229840690.1">
    <property type="nucleotide sequence ID" value="NZ_BMQA01000017.1"/>
</dbReference>
<dbReference type="Proteomes" id="UP000657574">
    <property type="component" value="Unassembled WGS sequence"/>
</dbReference>
<dbReference type="PANTHER" id="PTHR43477">
    <property type="entry name" value="DIHYDROANTICAPSIN 7-DEHYDROGENASE"/>
    <property type="match status" value="1"/>
</dbReference>
<dbReference type="NCBIfam" id="NF005449">
    <property type="entry name" value="PRK07041.1"/>
    <property type="match status" value="1"/>
</dbReference>
<protein>
    <submittedName>
        <fullName evidence="3">Short-chain dehydrogenase</fullName>
    </submittedName>
</protein>
<dbReference type="Gene3D" id="3.40.50.720">
    <property type="entry name" value="NAD(P)-binding Rossmann-like Domain"/>
    <property type="match status" value="1"/>
</dbReference>
<evidence type="ECO:0000256" key="1">
    <source>
        <dbReference type="ARBA" id="ARBA00006484"/>
    </source>
</evidence>
<dbReference type="EMBL" id="BMQA01000017">
    <property type="protein sequence ID" value="GGJ32615.1"/>
    <property type="molecule type" value="Genomic_DNA"/>
</dbReference>
<dbReference type="Pfam" id="PF13561">
    <property type="entry name" value="adh_short_C2"/>
    <property type="match status" value="1"/>
</dbReference>
<reference evidence="3" key="2">
    <citation type="submission" date="2020-09" db="EMBL/GenBank/DDBJ databases">
        <authorList>
            <person name="Sun Q."/>
            <person name="Ohkuma M."/>
        </authorList>
    </citation>
    <scope>NUCLEOTIDE SEQUENCE</scope>
    <source>
        <strain evidence="3">JCM 3086</strain>
    </source>
</reference>
<dbReference type="CDD" id="cd11731">
    <property type="entry name" value="Lin1944_like_SDR_c"/>
    <property type="match status" value="1"/>
</dbReference>
<gene>
    <name evidence="3" type="ORF">GCM10010121_049730</name>
</gene>
<comment type="caution">
    <text evidence="3">The sequence shown here is derived from an EMBL/GenBank/DDBJ whole genome shotgun (WGS) entry which is preliminary data.</text>
</comment>
<evidence type="ECO:0000256" key="2">
    <source>
        <dbReference type="ARBA" id="ARBA00023002"/>
    </source>
</evidence>
<sequence>MDMGLRGQRIVVVGGTSGIGLAVAGAAAREGADVVVASRRRESVDAALKQLPEGAEGLTLDATDEDEVRAFFERVGAFDHLVYTAGESLLMESLAESDLARSKRFLDTRLWGAYSAVKHGAPFIREGGSVVLTTGSAGRRPRPGTTVAASLCGAMESLTRALALELAPIRVNVVSPGVVRTDLWRALSEKDRGGLFESTAAALPVGRVGAPEDVAEAYLYLMRGGYSTGSVVDVDGGGLLV</sequence>